<dbReference type="InterPro" id="IPR011333">
    <property type="entry name" value="SKP1/BTB/POZ_sf"/>
</dbReference>
<evidence type="ECO:0000259" key="4">
    <source>
        <dbReference type="PROSITE" id="PS50097"/>
    </source>
</evidence>
<feature type="repeat" description="RCC1" evidence="2">
    <location>
        <begin position="213"/>
        <end position="264"/>
    </location>
</feature>
<dbReference type="InterPro" id="IPR000408">
    <property type="entry name" value="Reg_chr_condens"/>
</dbReference>
<sequence length="606" mass="69304">MSYRKPTNKQDHGVSQKNNDIQEKEGFYVNGKLTYIPLERTPKGTINSPYFITTDLDIQQIVSGYYYCCLLTRDGNMISQYLSDKPVKQQTSGIVQLAPGSYHWLCLSYEGKVYSMGKNQNGECGVGNHEKQTNLVEINFFSKNDKTVRFISAGYSQSYFLTTENELYVCGSNSSGNIGLGFSTNKPSLLKRDVLDVFCSQESEAFMFRTINNQIYGSGKNGSGKLGIGRKQTIYTPTLINFFDQKEVVKIVIAYQHSVALIRENGKNIAYSCGIGIVSGHGSNKNYIEFTKIPKLQKNNILQIECGYNHTLAMDDQSQFYFWGSIGITVNHIHTLPKKIMGINFPITESIAIGCGSFNYFIYPSSHTNMARDLMKIYLSGELCDGNIKGIKVHKQMLNCRTSSHFEDIKKILESYKVEEIKMFLKWVYSNTIEDHKLIFSICEKFNIENPKKRHLIDDLTTLYKDSKSKDFTILVSDEDQSSEVDEDEDEDEDGDEDEDEDEDEEQDEVHAHKFILAARSELYYHMFESVTEGMDRIPDYTQRSLETLEILMKYLYTGKIELSADSEPDIVLNELSDAHEYYQLTTSTQFISQLNGLRKKYNIFN</sequence>
<dbReference type="PANTHER" id="PTHR22872">
    <property type="entry name" value="BTK-BINDING PROTEIN-RELATED"/>
    <property type="match status" value="1"/>
</dbReference>
<dbReference type="Pfam" id="PF00651">
    <property type="entry name" value="BTB"/>
    <property type="match status" value="1"/>
</dbReference>
<accession>A0AAV7Y332</accession>
<keyword evidence="1" id="KW-0677">Repeat</keyword>
<dbReference type="InterPro" id="IPR000210">
    <property type="entry name" value="BTB/POZ_dom"/>
</dbReference>
<dbReference type="SUPFAM" id="SSF50985">
    <property type="entry name" value="RCC1/BLIP-II"/>
    <property type="match status" value="1"/>
</dbReference>
<dbReference type="Proteomes" id="UP001146793">
    <property type="component" value="Unassembled WGS sequence"/>
</dbReference>
<feature type="repeat" description="RCC1" evidence="2">
    <location>
        <begin position="111"/>
        <end position="164"/>
    </location>
</feature>
<dbReference type="Gene3D" id="3.30.710.10">
    <property type="entry name" value="Potassium Channel Kv1.1, Chain A"/>
    <property type="match status" value="1"/>
</dbReference>
<protein>
    <recommendedName>
        <fullName evidence="4">BTB domain-containing protein</fullName>
    </recommendedName>
</protein>
<dbReference type="EMBL" id="JANTQA010000072">
    <property type="protein sequence ID" value="KAJ3424276.1"/>
    <property type="molecule type" value="Genomic_DNA"/>
</dbReference>
<feature type="compositionally biased region" description="Acidic residues" evidence="3">
    <location>
        <begin position="478"/>
        <end position="508"/>
    </location>
</feature>
<evidence type="ECO:0000256" key="1">
    <source>
        <dbReference type="ARBA" id="ARBA00022737"/>
    </source>
</evidence>
<dbReference type="SUPFAM" id="SSF54695">
    <property type="entry name" value="POZ domain"/>
    <property type="match status" value="1"/>
</dbReference>
<comment type="caution">
    <text evidence="5">The sequence shown here is derived from an EMBL/GenBank/DDBJ whole genome shotgun (WGS) entry which is preliminary data.</text>
</comment>
<gene>
    <name evidence="5" type="ORF">M0812_28993</name>
</gene>
<dbReference type="Pfam" id="PF00415">
    <property type="entry name" value="RCC1"/>
    <property type="match status" value="2"/>
</dbReference>
<evidence type="ECO:0000256" key="3">
    <source>
        <dbReference type="SAM" id="MobiDB-lite"/>
    </source>
</evidence>
<name>A0AAV7Y332_9EUKA</name>
<evidence type="ECO:0000313" key="5">
    <source>
        <dbReference type="EMBL" id="KAJ3424276.1"/>
    </source>
</evidence>
<evidence type="ECO:0000313" key="6">
    <source>
        <dbReference type="Proteomes" id="UP001146793"/>
    </source>
</evidence>
<evidence type="ECO:0000256" key="2">
    <source>
        <dbReference type="PROSITE-ProRule" id="PRU00235"/>
    </source>
</evidence>
<feature type="domain" description="BTB" evidence="4">
    <location>
        <begin position="509"/>
        <end position="565"/>
    </location>
</feature>
<dbReference type="InterPro" id="IPR051625">
    <property type="entry name" value="Signaling_Regulatory_Domain"/>
</dbReference>
<dbReference type="PROSITE" id="PS50012">
    <property type="entry name" value="RCC1_3"/>
    <property type="match status" value="2"/>
</dbReference>
<organism evidence="5 6">
    <name type="scientific">Anaeramoeba flamelloides</name>
    <dbReference type="NCBI Taxonomy" id="1746091"/>
    <lineage>
        <taxon>Eukaryota</taxon>
        <taxon>Metamonada</taxon>
        <taxon>Anaeramoebidae</taxon>
        <taxon>Anaeramoeba</taxon>
    </lineage>
</organism>
<dbReference type="Gene3D" id="2.130.10.30">
    <property type="entry name" value="Regulator of chromosome condensation 1/beta-lactamase-inhibitor protein II"/>
    <property type="match status" value="1"/>
</dbReference>
<dbReference type="InterPro" id="IPR009091">
    <property type="entry name" value="RCC1/BLIP-II"/>
</dbReference>
<dbReference type="PRINTS" id="PR00633">
    <property type="entry name" value="RCCNDNSATION"/>
</dbReference>
<reference evidence="5" key="1">
    <citation type="submission" date="2022-08" db="EMBL/GenBank/DDBJ databases">
        <title>Novel sulphate-reducing endosymbionts in the free-living metamonad Anaeramoeba.</title>
        <authorList>
            <person name="Jerlstrom-Hultqvist J."/>
            <person name="Cepicka I."/>
            <person name="Gallot-Lavallee L."/>
            <person name="Salas-Leiva D."/>
            <person name="Curtis B.A."/>
            <person name="Zahonova K."/>
            <person name="Pipaliya S."/>
            <person name="Dacks J."/>
            <person name="Roger A.J."/>
        </authorList>
    </citation>
    <scope>NUCLEOTIDE SEQUENCE</scope>
    <source>
        <strain evidence="5">Busselton2</strain>
    </source>
</reference>
<proteinExistence type="predicted"/>
<dbReference type="AlphaFoldDB" id="A0AAV7Y332"/>
<feature type="region of interest" description="Disordered" evidence="3">
    <location>
        <begin position="478"/>
        <end position="509"/>
    </location>
</feature>
<dbReference type="PROSITE" id="PS50097">
    <property type="entry name" value="BTB"/>
    <property type="match status" value="1"/>
</dbReference>